<dbReference type="PROSITE" id="PS00615">
    <property type="entry name" value="C_TYPE_LECTIN_1"/>
    <property type="match status" value="1"/>
</dbReference>
<keyword evidence="2" id="KW-0732">Signal</keyword>
<feature type="domain" description="C-type lectin" evidence="3">
    <location>
        <begin position="96"/>
        <end position="202"/>
    </location>
</feature>
<dbReference type="InterPro" id="IPR001304">
    <property type="entry name" value="C-type_lectin-like"/>
</dbReference>
<evidence type="ECO:0000313" key="5">
    <source>
        <dbReference type="Proteomes" id="UP000215335"/>
    </source>
</evidence>
<dbReference type="InterPro" id="IPR016186">
    <property type="entry name" value="C-type_lectin-like/link_sf"/>
</dbReference>
<protein>
    <recommendedName>
        <fullName evidence="3">C-type lectin domain-containing protein</fullName>
    </recommendedName>
</protein>
<evidence type="ECO:0000259" key="3">
    <source>
        <dbReference type="PROSITE" id="PS50041"/>
    </source>
</evidence>
<dbReference type="Gene3D" id="3.10.100.10">
    <property type="entry name" value="Mannose-Binding Protein A, subunit A"/>
    <property type="match status" value="1"/>
</dbReference>
<evidence type="ECO:0000313" key="4">
    <source>
        <dbReference type="EMBL" id="OXU18298.1"/>
    </source>
</evidence>
<evidence type="ECO:0000256" key="2">
    <source>
        <dbReference type="SAM" id="SignalP"/>
    </source>
</evidence>
<keyword evidence="1" id="KW-1015">Disulfide bond</keyword>
<evidence type="ECO:0000256" key="1">
    <source>
        <dbReference type="ARBA" id="ARBA00023157"/>
    </source>
</evidence>
<reference evidence="4 5" key="1">
    <citation type="journal article" date="2017" name="Curr. Biol.">
        <title>The Evolution of Venom by Co-option of Single-Copy Genes.</title>
        <authorList>
            <person name="Martinson E.O."/>
            <person name="Mrinalini"/>
            <person name="Kelkar Y.D."/>
            <person name="Chang C.H."/>
            <person name="Werren J.H."/>
        </authorList>
    </citation>
    <scope>NUCLEOTIDE SEQUENCE [LARGE SCALE GENOMIC DNA]</scope>
    <source>
        <strain evidence="4 5">Alberta</strain>
        <tissue evidence="4">Whole body</tissue>
    </source>
</reference>
<dbReference type="Proteomes" id="UP000215335">
    <property type="component" value="Unassembled WGS sequence"/>
</dbReference>
<dbReference type="InterPro" id="IPR016187">
    <property type="entry name" value="CTDL_fold"/>
</dbReference>
<dbReference type="EMBL" id="NNAY01004147">
    <property type="protein sequence ID" value="OXU18298.1"/>
    <property type="molecule type" value="Genomic_DNA"/>
</dbReference>
<dbReference type="InterPro" id="IPR018378">
    <property type="entry name" value="C-type_lectin_CS"/>
</dbReference>
<accession>A0A232EJ13</accession>
<dbReference type="SMART" id="SM00034">
    <property type="entry name" value="CLECT"/>
    <property type="match status" value="1"/>
</dbReference>
<dbReference type="PROSITE" id="PS50041">
    <property type="entry name" value="C_TYPE_LECTIN_2"/>
    <property type="match status" value="1"/>
</dbReference>
<organism evidence="4 5">
    <name type="scientific">Trichomalopsis sarcophagae</name>
    <dbReference type="NCBI Taxonomy" id="543379"/>
    <lineage>
        <taxon>Eukaryota</taxon>
        <taxon>Metazoa</taxon>
        <taxon>Ecdysozoa</taxon>
        <taxon>Arthropoda</taxon>
        <taxon>Hexapoda</taxon>
        <taxon>Insecta</taxon>
        <taxon>Pterygota</taxon>
        <taxon>Neoptera</taxon>
        <taxon>Endopterygota</taxon>
        <taxon>Hymenoptera</taxon>
        <taxon>Apocrita</taxon>
        <taxon>Proctotrupomorpha</taxon>
        <taxon>Chalcidoidea</taxon>
        <taxon>Pteromalidae</taxon>
        <taxon>Pteromalinae</taxon>
        <taxon>Trichomalopsis</taxon>
    </lineage>
</organism>
<dbReference type="PANTHER" id="PTHR22803">
    <property type="entry name" value="MANNOSE, PHOSPHOLIPASE, LECTIN RECEPTOR RELATED"/>
    <property type="match status" value="1"/>
</dbReference>
<dbReference type="AlphaFoldDB" id="A0A232EJ13"/>
<feature type="chain" id="PRO_5012218142" description="C-type lectin domain-containing protein" evidence="2">
    <location>
        <begin position="19"/>
        <end position="205"/>
    </location>
</feature>
<dbReference type="CDD" id="cd00037">
    <property type="entry name" value="CLECT"/>
    <property type="match status" value="1"/>
</dbReference>
<proteinExistence type="predicted"/>
<comment type="caution">
    <text evidence="4">The sequence shown here is derived from an EMBL/GenBank/DDBJ whole genome shotgun (WGS) entry which is preliminary data.</text>
</comment>
<feature type="signal peptide" evidence="2">
    <location>
        <begin position="1"/>
        <end position="18"/>
    </location>
</feature>
<dbReference type="SUPFAM" id="SSF56436">
    <property type="entry name" value="C-type lectin-like"/>
    <property type="match status" value="1"/>
</dbReference>
<gene>
    <name evidence="4" type="ORF">TSAR_012399</name>
</gene>
<dbReference type="OrthoDB" id="7357196at2759"/>
<name>A0A232EJ13_9HYME</name>
<dbReference type="InterPro" id="IPR050111">
    <property type="entry name" value="C-type_lectin/snaclec_domain"/>
</dbReference>
<keyword evidence="5" id="KW-1185">Reference proteome</keyword>
<dbReference type="STRING" id="543379.A0A232EJ13"/>
<sequence length="205" mass="22984">MRVLICFSVLLVYDRALSLPSPLDVSNFNEDGLEKLGVFKNNNYFQGSEQVFNIYNITINRTSQNATCNENNQIVKLPDGYILTPGVGAHKLILTKKNWNQARNHCITEGAHLAVITTEEEEAVIKKLLAAQTIDETLLGFHELFQKDDWVTTLDQPFSSLGYANWREGEPNNLGGVEHCGSYYKDGLNDVPCSKEVAFICKIIV</sequence>
<dbReference type="Pfam" id="PF00059">
    <property type="entry name" value="Lectin_C"/>
    <property type="match status" value="1"/>
</dbReference>